<organism evidence="1 2">
    <name type="scientific">Haloplanus litoreus</name>
    <dbReference type="NCBI Taxonomy" id="767515"/>
    <lineage>
        <taxon>Archaea</taxon>
        <taxon>Methanobacteriati</taxon>
        <taxon>Methanobacteriota</taxon>
        <taxon>Stenosarchaea group</taxon>
        <taxon>Halobacteria</taxon>
        <taxon>Halobacteriales</taxon>
        <taxon>Haloferacaceae</taxon>
        <taxon>Haloplanus</taxon>
    </lineage>
</organism>
<dbReference type="RefSeq" id="WP_379702280.1">
    <property type="nucleotide sequence ID" value="NZ_JBHTAT010000001.1"/>
</dbReference>
<proteinExistence type="predicted"/>
<protein>
    <submittedName>
        <fullName evidence="1">Uncharacterized protein</fullName>
    </submittedName>
</protein>
<evidence type="ECO:0000313" key="2">
    <source>
        <dbReference type="Proteomes" id="UP001596434"/>
    </source>
</evidence>
<evidence type="ECO:0000313" key="1">
    <source>
        <dbReference type="EMBL" id="MFC7254080.1"/>
    </source>
</evidence>
<name>A0ABD5ZTS1_9EURY</name>
<keyword evidence="2" id="KW-1185">Reference proteome</keyword>
<reference evidence="1 2" key="1">
    <citation type="journal article" date="2019" name="Int. J. Syst. Evol. Microbiol.">
        <title>The Global Catalogue of Microorganisms (GCM) 10K type strain sequencing project: providing services to taxonomists for standard genome sequencing and annotation.</title>
        <authorList>
            <consortium name="The Broad Institute Genomics Platform"/>
            <consortium name="The Broad Institute Genome Sequencing Center for Infectious Disease"/>
            <person name="Wu L."/>
            <person name="Ma J."/>
        </authorList>
    </citation>
    <scope>NUCLEOTIDE SEQUENCE [LARGE SCALE GENOMIC DNA]</scope>
    <source>
        <strain evidence="1 2">GX21</strain>
    </source>
</reference>
<dbReference type="Proteomes" id="UP001596434">
    <property type="component" value="Unassembled WGS sequence"/>
</dbReference>
<dbReference type="EMBL" id="JBHTAT010000001">
    <property type="protein sequence ID" value="MFC7254080.1"/>
    <property type="molecule type" value="Genomic_DNA"/>
</dbReference>
<sequence>MAIHGSRPSGDADTGLPGVVPLDLTHLSRLSWELGSRVVEDDESALRSEWTHTGSAWEVSIFDVTSETVAVRVRTPIGRERFYGAARMDLETALPALEEAANWQRLD</sequence>
<dbReference type="AlphaFoldDB" id="A0ABD5ZTS1"/>
<dbReference type="GeneID" id="96952374"/>
<gene>
    <name evidence="1" type="ORF">ACFQKE_01945</name>
</gene>
<accession>A0ABD5ZTS1</accession>
<comment type="caution">
    <text evidence="1">The sequence shown here is derived from an EMBL/GenBank/DDBJ whole genome shotgun (WGS) entry which is preliminary data.</text>
</comment>